<gene>
    <name evidence="4" type="ORF">SAMN05421804_101874</name>
</gene>
<keyword evidence="2" id="KW-0812">Transmembrane</keyword>
<dbReference type="SMART" id="SM00530">
    <property type="entry name" value="HTH_XRE"/>
    <property type="match status" value="1"/>
</dbReference>
<evidence type="ECO:0000256" key="2">
    <source>
        <dbReference type="SAM" id="Phobius"/>
    </source>
</evidence>
<evidence type="ECO:0000313" key="4">
    <source>
        <dbReference type="EMBL" id="SDI17735.1"/>
    </source>
</evidence>
<protein>
    <submittedName>
        <fullName evidence="4">DNA-binding transcriptional regulator, XRE-family HTH domain</fullName>
    </submittedName>
</protein>
<dbReference type="PANTHER" id="PTHR46558">
    <property type="entry name" value="TRACRIPTIONAL REGULATORY PROTEIN-RELATED-RELATED"/>
    <property type="match status" value="1"/>
</dbReference>
<dbReference type="SUPFAM" id="SSF47413">
    <property type="entry name" value="lambda repressor-like DNA-binding domains"/>
    <property type="match status" value="1"/>
</dbReference>
<accession>A0A1G8IFQ3</accession>
<dbReference type="EMBL" id="FNDZ01000001">
    <property type="protein sequence ID" value="SDI17735.1"/>
    <property type="molecule type" value="Genomic_DNA"/>
</dbReference>
<sequence length="244" mass="28237">MSLGERIQMLRKEKKMSQNDLAEKVDVSRQSVSKWETDTAKPELQKLILMAELFQVSLDELVSSEISEGNERVIDKRHEDDSVESSERGFTFTFLGLMGRTYNQTLSTLYLYLILFFAILPVNIYLYEKGFFGPVSFSFIHQFDLLVLGFLPDLPLIAVLFGIFIWRLVKKEHRYRKVKKMDLALPVIFFLLSFLLPLFFWMADSPWTSLIILAGQSGHLLVFADLAVMNLMVSEKKVRAEEFS</sequence>
<feature type="transmembrane region" description="Helical" evidence="2">
    <location>
        <begin position="181"/>
        <end position="201"/>
    </location>
</feature>
<organism evidence="4 5">
    <name type="scientific">Proteiniclasticum ruminis</name>
    <dbReference type="NCBI Taxonomy" id="398199"/>
    <lineage>
        <taxon>Bacteria</taxon>
        <taxon>Bacillati</taxon>
        <taxon>Bacillota</taxon>
        <taxon>Clostridia</taxon>
        <taxon>Eubacteriales</taxon>
        <taxon>Clostridiaceae</taxon>
        <taxon>Proteiniclasticum</taxon>
    </lineage>
</organism>
<evidence type="ECO:0000259" key="3">
    <source>
        <dbReference type="PROSITE" id="PS50943"/>
    </source>
</evidence>
<dbReference type="Proteomes" id="UP000183255">
    <property type="component" value="Unassembled WGS sequence"/>
</dbReference>
<dbReference type="CDD" id="cd00093">
    <property type="entry name" value="HTH_XRE"/>
    <property type="match status" value="1"/>
</dbReference>
<proteinExistence type="predicted"/>
<dbReference type="RefSeq" id="WP_051651495.1">
    <property type="nucleotide sequence ID" value="NZ_FNDZ01000001.1"/>
</dbReference>
<evidence type="ECO:0000256" key="1">
    <source>
        <dbReference type="ARBA" id="ARBA00023125"/>
    </source>
</evidence>
<dbReference type="InterPro" id="IPR001387">
    <property type="entry name" value="Cro/C1-type_HTH"/>
</dbReference>
<dbReference type="Gene3D" id="1.10.260.40">
    <property type="entry name" value="lambda repressor-like DNA-binding domains"/>
    <property type="match status" value="1"/>
</dbReference>
<feature type="domain" description="HTH cro/C1-type" evidence="3">
    <location>
        <begin position="7"/>
        <end position="61"/>
    </location>
</feature>
<evidence type="ECO:0000313" key="5">
    <source>
        <dbReference type="Proteomes" id="UP000183255"/>
    </source>
</evidence>
<keyword evidence="2" id="KW-1133">Transmembrane helix</keyword>
<dbReference type="PANTHER" id="PTHR46558:SF13">
    <property type="entry name" value="HTH-TYPE TRANSCRIPTIONAL REGULATOR IMMR"/>
    <property type="match status" value="1"/>
</dbReference>
<name>A0A1G8IFQ3_9CLOT</name>
<dbReference type="Pfam" id="PF01381">
    <property type="entry name" value="HTH_3"/>
    <property type="match status" value="1"/>
</dbReference>
<feature type="transmembrane region" description="Helical" evidence="2">
    <location>
        <begin position="109"/>
        <end position="127"/>
    </location>
</feature>
<dbReference type="InterPro" id="IPR010982">
    <property type="entry name" value="Lambda_DNA-bd_dom_sf"/>
</dbReference>
<keyword evidence="1 4" id="KW-0238">DNA-binding</keyword>
<keyword evidence="2" id="KW-0472">Membrane</keyword>
<reference evidence="4 5" key="1">
    <citation type="submission" date="2016-10" db="EMBL/GenBank/DDBJ databases">
        <authorList>
            <person name="de Groot N.N."/>
        </authorList>
    </citation>
    <scope>NUCLEOTIDE SEQUENCE [LARGE SCALE GENOMIC DNA]</scope>
    <source>
        <strain evidence="4 5">CGMCC 1.5058</strain>
    </source>
</reference>
<dbReference type="AlphaFoldDB" id="A0A1G8IFQ3"/>
<feature type="transmembrane region" description="Helical" evidence="2">
    <location>
        <begin position="147"/>
        <end position="169"/>
    </location>
</feature>
<feature type="transmembrane region" description="Helical" evidence="2">
    <location>
        <begin position="207"/>
        <end position="229"/>
    </location>
</feature>
<dbReference type="PROSITE" id="PS50943">
    <property type="entry name" value="HTH_CROC1"/>
    <property type="match status" value="1"/>
</dbReference>
<dbReference type="GO" id="GO:0003677">
    <property type="term" value="F:DNA binding"/>
    <property type="evidence" value="ECO:0007669"/>
    <property type="project" value="UniProtKB-KW"/>
</dbReference>